<proteinExistence type="predicted"/>
<evidence type="ECO:0000313" key="3">
    <source>
        <dbReference type="EMBL" id="RGW40392.1"/>
    </source>
</evidence>
<sequence length="233" mass="25651">MFCKHCGAQNNDNAKFCAVCGAKTEIGSSIGEVTNNTIAYNQESGNVESDKKQSKLGKIVNGIISFIAASYLLGSLVGLFEKSPIPFLVFIGIEFLLEIIKHKFPKIPEPLIFAVEIIILIICINSANAAGVVNSVKKGSPKNNPNVTYEEAFDNFFANAEWKSAGKDDEGNKLVKFTGNCTYFDEYSSAVVTFTVYDDTFTVSSMKMNGQELGEILTYAMIERVFDEYDQSY</sequence>
<comment type="caution">
    <text evidence="3">The sequence shown here is derived from an EMBL/GenBank/DDBJ whole genome shotgun (WGS) entry which is preliminary data.</text>
</comment>
<evidence type="ECO:0000313" key="4">
    <source>
        <dbReference type="Proteomes" id="UP000286581"/>
    </source>
</evidence>
<feature type="transmembrane region" description="Helical" evidence="1">
    <location>
        <begin position="59"/>
        <end position="77"/>
    </location>
</feature>
<dbReference type="Pfam" id="PF13240">
    <property type="entry name" value="Zn_Ribbon_1"/>
    <property type="match status" value="1"/>
</dbReference>
<evidence type="ECO:0000259" key="2">
    <source>
        <dbReference type="Pfam" id="PF13240"/>
    </source>
</evidence>
<keyword evidence="1" id="KW-0472">Membrane</keyword>
<dbReference type="AlphaFoldDB" id="A0A413BI02"/>
<evidence type="ECO:0000256" key="1">
    <source>
        <dbReference type="SAM" id="Phobius"/>
    </source>
</evidence>
<gene>
    <name evidence="3" type="ORF">DWV78_05520</name>
</gene>
<keyword evidence="1" id="KW-1133">Transmembrane helix</keyword>
<accession>A0A413BI02</accession>
<dbReference type="EMBL" id="QSAE01000012">
    <property type="protein sequence ID" value="RGW40392.1"/>
    <property type="molecule type" value="Genomic_DNA"/>
</dbReference>
<dbReference type="Proteomes" id="UP000286581">
    <property type="component" value="Unassembled WGS sequence"/>
</dbReference>
<name>A0A413BI02_9FIRM</name>
<feature type="transmembrane region" description="Helical" evidence="1">
    <location>
        <begin position="112"/>
        <end position="133"/>
    </location>
</feature>
<protein>
    <submittedName>
        <fullName evidence="3">Zinc ribbon domain-containing protein</fullName>
    </submittedName>
</protein>
<organism evidence="3 4">
    <name type="scientific">Agathobacter rectalis</name>
    <dbReference type="NCBI Taxonomy" id="39491"/>
    <lineage>
        <taxon>Bacteria</taxon>
        <taxon>Bacillati</taxon>
        <taxon>Bacillota</taxon>
        <taxon>Clostridia</taxon>
        <taxon>Lachnospirales</taxon>
        <taxon>Lachnospiraceae</taxon>
        <taxon>Agathobacter</taxon>
    </lineage>
</organism>
<keyword evidence="1" id="KW-0812">Transmembrane</keyword>
<dbReference type="InterPro" id="IPR026870">
    <property type="entry name" value="Zinc_ribbon_dom"/>
</dbReference>
<feature type="domain" description="Zinc-ribbon" evidence="2">
    <location>
        <begin position="2"/>
        <end position="23"/>
    </location>
</feature>
<reference evidence="3 4" key="1">
    <citation type="submission" date="2018-08" db="EMBL/GenBank/DDBJ databases">
        <title>A genome reference for cultivated species of the human gut microbiota.</title>
        <authorList>
            <person name="Zou Y."/>
            <person name="Xue W."/>
            <person name="Luo G."/>
        </authorList>
    </citation>
    <scope>NUCLEOTIDE SEQUENCE [LARGE SCALE GENOMIC DNA]</scope>
    <source>
        <strain evidence="3 4">AF12-8</strain>
    </source>
</reference>